<comment type="caution">
    <text evidence="1">The sequence shown here is derived from an EMBL/GenBank/DDBJ whole genome shotgun (WGS) entry which is preliminary data.</text>
</comment>
<evidence type="ECO:0000313" key="2">
    <source>
        <dbReference type="Proteomes" id="UP000744676"/>
    </source>
</evidence>
<protein>
    <submittedName>
        <fullName evidence="1">Uncharacterized protein</fullName>
    </submittedName>
</protein>
<accession>A0ACB6V2F4</accession>
<keyword evidence="2" id="KW-1185">Reference proteome</keyword>
<name>A0ACB6V2F4_9ASCO</name>
<organism evidence="1 2">
    <name type="scientific">Geotrichum galactomycetum</name>
    <dbReference type="NCBI Taxonomy" id="27317"/>
    <lineage>
        <taxon>Eukaryota</taxon>
        <taxon>Fungi</taxon>
        <taxon>Dikarya</taxon>
        <taxon>Ascomycota</taxon>
        <taxon>Saccharomycotina</taxon>
        <taxon>Dipodascomycetes</taxon>
        <taxon>Dipodascales</taxon>
        <taxon>Dipodascaceae</taxon>
        <taxon>Geotrichum</taxon>
    </lineage>
</organism>
<evidence type="ECO:0000313" key="1">
    <source>
        <dbReference type="EMBL" id="KAF5095802.1"/>
    </source>
</evidence>
<reference evidence="1 2" key="1">
    <citation type="journal article" date="2020" name="Front. Microbiol.">
        <title>Phenotypic and Genetic Characterization of the Cheese Ripening Yeast Geotrichum candidum.</title>
        <authorList>
            <person name="Perkins V."/>
            <person name="Vignola S."/>
            <person name="Lessard M.H."/>
            <person name="Plante P.L."/>
            <person name="Corbeil J."/>
            <person name="Dugat-Bony E."/>
            <person name="Frenette M."/>
            <person name="Labrie S."/>
        </authorList>
    </citation>
    <scope>NUCLEOTIDE SEQUENCE [LARGE SCALE GENOMIC DNA]</scope>
    <source>
        <strain evidence="1 2">LMA-1147</strain>
    </source>
</reference>
<gene>
    <name evidence="1" type="ORF">D0Z00_003011</name>
</gene>
<dbReference type="Proteomes" id="UP000744676">
    <property type="component" value="Unassembled WGS sequence"/>
</dbReference>
<proteinExistence type="predicted"/>
<sequence length="244" mass="27765">MRELYIKNGQGFILVYSVTDESSLQELMDLREQVIRIKNNENVPMVLVANKADLVSQREVTPDFGVRVANHWGKTPFYETSAKYRSNIDEVFTDLVRQIMRRDSAFGVGSLKGGVHSTLGSIDDTNYVYSQHQKRVSNASSQSSITQQASQTSLFKLKQRQPSRDNLPRYQQPLSPQQQNQLQIMQNSQNFLTLDPTISNESQQHVQKKSSRAFLKSPHSSKSMPALRKKKLSGQVKDKECIIC</sequence>
<dbReference type="EMBL" id="QVQA01000110">
    <property type="protein sequence ID" value="KAF5095802.1"/>
    <property type="molecule type" value="Genomic_DNA"/>
</dbReference>